<evidence type="ECO:0000313" key="6">
    <source>
        <dbReference type="EMBL" id="KAF1380293.1"/>
    </source>
</evidence>
<comment type="subcellular location">
    <subcellularLocation>
        <location evidence="1">Cell projection</location>
        <location evidence="1">Cilium</location>
    </subcellularLocation>
</comment>
<feature type="coiled-coil region" evidence="4">
    <location>
        <begin position="76"/>
        <end position="132"/>
    </location>
</feature>
<dbReference type="GO" id="GO:0060271">
    <property type="term" value="P:cilium assembly"/>
    <property type="evidence" value="ECO:0007669"/>
    <property type="project" value="TreeGrafter"/>
</dbReference>
<dbReference type="Pfam" id="PF13870">
    <property type="entry name" value="CCDC113_CCDC96_CC"/>
    <property type="match status" value="1"/>
</dbReference>
<evidence type="ECO:0000256" key="4">
    <source>
        <dbReference type="SAM" id="Coils"/>
    </source>
</evidence>
<evidence type="ECO:0000256" key="2">
    <source>
        <dbReference type="ARBA" id="ARBA00023054"/>
    </source>
</evidence>
<organism evidence="6 7">
    <name type="scientific">Perca fluviatilis</name>
    <name type="common">European perch</name>
    <dbReference type="NCBI Taxonomy" id="8168"/>
    <lineage>
        <taxon>Eukaryota</taxon>
        <taxon>Metazoa</taxon>
        <taxon>Chordata</taxon>
        <taxon>Craniata</taxon>
        <taxon>Vertebrata</taxon>
        <taxon>Euteleostomi</taxon>
        <taxon>Actinopterygii</taxon>
        <taxon>Neopterygii</taxon>
        <taxon>Teleostei</taxon>
        <taxon>Neoteleostei</taxon>
        <taxon>Acanthomorphata</taxon>
        <taxon>Eupercaria</taxon>
        <taxon>Perciformes</taxon>
        <taxon>Percoidei</taxon>
        <taxon>Percidae</taxon>
        <taxon>Percinae</taxon>
        <taxon>Perca</taxon>
    </lineage>
</organism>
<evidence type="ECO:0000313" key="7">
    <source>
        <dbReference type="Proteomes" id="UP000465112"/>
    </source>
</evidence>
<comment type="caution">
    <text evidence="6">The sequence shown here is derived from an EMBL/GenBank/DDBJ whole genome shotgun (WGS) entry which is preliminary data.</text>
</comment>
<reference evidence="6 7" key="1">
    <citation type="submission" date="2019-06" db="EMBL/GenBank/DDBJ databases">
        <title>A chromosome-scale genome assembly of the European perch, Perca fluviatilis.</title>
        <authorList>
            <person name="Roques C."/>
            <person name="Zahm M."/>
            <person name="Cabau C."/>
            <person name="Klopp C."/>
            <person name="Bouchez O."/>
            <person name="Donnadieu C."/>
            <person name="Kuhl H."/>
            <person name="Gislard M."/>
            <person name="Guendouz S."/>
            <person name="Journot L."/>
            <person name="Haffray P."/>
            <person name="Bestin A."/>
            <person name="Morvezen R."/>
            <person name="Feron R."/>
            <person name="Wen M."/>
            <person name="Jouanno E."/>
            <person name="Herpin A."/>
            <person name="Schartl M."/>
            <person name="Postlethwait J."/>
            <person name="Schaerlinger B."/>
            <person name="Chardard D."/>
            <person name="Lecocq T."/>
            <person name="Poncet C."/>
            <person name="Jaffrelo L."/>
            <person name="Lampietro C."/>
            <person name="Guiguen Y."/>
        </authorList>
    </citation>
    <scope>NUCLEOTIDE SEQUENCE [LARGE SCALE GENOMIC DNA]</scope>
    <source>
        <tissue evidence="6">Blood</tissue>
    </source>
</reference>
<keyword evidence="3" id="KW-0966">Cell projection</keyword>
<proteinExistence type="predicted"/>
<dbReference type="PANTHER" id="PTHR15654">
    <property type="entry name" value="COILED-COIL DOMAIN-CONTAINING PROTEIN 113-RELATED"/>
    <property type="match status" value="1"/>
</dbReference>
<dbReference type="GO" id="GO:0005930">
    <property type="term" value="C:axoneme"/>
    <property type="evidence" value="ECO:0007669"/>
    <property type="project" value="TreeGrafter"/>
</dbReference>
<dbReference type="GO" id="GO:0036064">
    <property type="term" value="C:ciliary basal body"/>
    <property type="evidence" value="ECO:0007669"/>
    <property type="project" value="TreeGrafter"/>
</dbReference>
<evidence type="ECO:0000256" key="3">
    <source>
        <dbReference type="ARBA" id="ARBA00023273"/>
    </source>
</evidence>
<keyword evidence="7" id="KW-1185">Reference proteome</keyword>
<dbReference type="PANTHER" id="PTHR15654:SF1">
    <property type="entry name" value="COILED-COIL DOMAIN-CONTAINING PROTEIN 96"/>
    <property type="match status" value="1"/>
</dbReference>
<dbReference type="InterPro" id="IPR025254">
    <property type="entry name" value="CCDC113/CCDC96_CC"/>
</dbReference>
<dbReference type="Proteomes" id="UP000465112">
    <property type="component" value="Chromosome 14"/>
</dbReference>
<evidence type="ECO:0000259" key="5">
    <source>
        <dbReference type="Pfam" id="PF13870"/>
    </source>
</evidence>
<evidence type="ECO:0000256" key="1">
    <source>
        <dbReference type="ARBA" id="ARBA00004138"/>
    </source>
</evidence>
<name>A0A6A5EW71_PERFL</name>
<dbReference type="EMBL" id="VHII01000014">
    <property type="protein sequence ID" value="KAF1380293.1"/>
    <property type="molecule type" value="Genomic_DNA"/>
</dbReference>
<dbReference type="InterPro" id="IPR051885">
    <property type="entry name" value="CC_CF"/>
</dbReference>
<protein>
    <recommendedName>
        <fullName evidence="5">CCDC113/CCDC96 coiled-coil domain-containing protein</fullName>
    </recommendedName>
</protein>
<dbReference type="AlphaFoldDB" id="A0A6A5EW71"/>
<feature type="domain" description="CCDC113/CCDC96 coiled-coil" evidence="5">
    <location>
        <begin position="75"/>
        <end position="239"/>
    </location>
</feature>
<sequence length="248" mass="29034">MGRGKCQWGSHSIEDTVLEVLVLMEHRFLVENEWRALVALKQDVAVTVLSRRLGKQASQAKVEATLATEKLLQHELIMLRRKHIKLQIKIRRLEAQLREGDQRARDPLQLQFEQLQAERLELKKHTKKQNEESSKMHKKISSSLELLSNVKEKLFWSQMEVQAKREQLAVVEATVARKRDLLTRTRQARNGLQRDNVRLKEHRGLLGNSVLLRDFEDTVDVSDQLEEQLEDLKCRRAEMVFSCGTWRK</sequence>
<accession>A0A6A5EW71</accession>
<gene>
    <name evidence="6" type="ORF">PFLUV_G00162110</name>
</gene>
<keyword evidence="2 4" id="KW-0175">Coiled coil</keyword>